<dbReference type="PANTHER" id="PTHR31126:SF1">
    <property type="entry name" value="TYROSINE SPECIFIC PROTEIN PHOSPHATASES DOMAIN-CONTAINING PROTEIN"/>
    <property type="match status" value="1"/>
</dbReference>
<dbReference type="Gene3D" id="3.90.190.10">
    <property type="entry name" value="Protein tyrosine phosphatase superfamily"/>
    <property type="match status" value="1"/>
</dbReference>
<keyword evidence="3" id="KW-0378">Hydrolase</keyword>
<dbReference type="Proteomes" id="UP001629744">
    <property type="component" value="Unassembled WGS sequence"/>
</dbReference>
<evidence type="ECO:0000313" key="3">
    <source>
        <dbReference type="EMBL" id="MFM1726852.1"/>
    </source>
</evidence>
<dbReference type="PANTHER" id="PTHR31126">
    <property type="entry name" value="TYROSINE-PROTEIN PHOSPHATASE"/>
    <property type="match status" value="1"/>
</dbReference>
<comment type="caution">
    <text evidence="3">The sequence shown here is derived from an EMBL/GenBank/DDBJ whole genome shotgun (WGS) entry which is preliminary data.</text>
</comment>
<proteinExistence type="inferred from homology"/>
<dbReference type="InterPro" id="IPR026893">
    <property type="entry name" value="Tyr/Ser_Pase_IphP-type"/>
</dbReference>
<dbReference type="Pfam" id="PF13350">
    <property type="entry name" value="Y_phosphatase3"/>
    <property type="match status" value="1"/>
</dbReference>
<evidence type="ECO:0000256" key="1">
    <source>
        <dbReference type="ARBA" id="ARBA00009580"/>
    </source>
</evidence>
<accession>A0ABW9FN05</accession>
<dbReference type="EMBL" id="JBDLNU010000001">
    <property type="protein sequence ID" value="MFM1726852.1"/>
    <property type="molecule type" value="Genomic_DNA"/>
</dbReference>
<feature type="chain" id="PRO_5045302294" evidence="2">
    <location>
        <begin position="28"/>
        <end position="278"/>
    </location>
</feature>
<keyword evidence="4" id="KW-1185">Reference proteome</keyword>
<gene>
    <name evidence="3" type="ORF">ABEU19_000291</name>
</gene>
<dbReference type="GO" id="GO:0004725">
    <property type="term" value="F:protein tyrosine phosphatase activity"/>
    <property type="evidence" value="ECO:0007669"/>
    <property type="project" value="UniProtKB-EC"/>
</dbReference>
<dbReference type="EC" id="3.1.3.48" evidence="3"/>
<dbReference type="RefSeq" id="WP_348609474.1">
    <property type="nucleotide sequence ID" value="NZ_CP157276.1"/>
</dbReference>
<evidence type="ECO:0000256" key="2">
    <source>
        <dbReference type="SAM" id="SignalP"/>
    </source>
</evidence>
<keyword evidence="2" id="KW-0732">Signal</keyword>
<dbReference type="SUPFAM" id="SSF52799">
    <property type="entry name" value="(Phosphotyrosine protein) phosphatases II"/>
    <property type="match status" value="1"/>
</dbReference>
<evidence type="ECO:0000313" key="4">
    <source>
        <dbReference type="Proteomes" id="UP001629744"/>
    </source>
</evidence>
<protein>
    <submittedName>
        <fullName evidence="3">Tyrosine-protein phosphatase</fullName>
        <ecNumber evidence="3">3.1.3.48</ecNumber>
    </submittedName>
</protein>
<sequence>MGSTRTAFNRLLLLIVGLLALVAPVVAAPLASAEPTTDTTTTAIRLEGAKNFRDIGGYETSDGKHVRTGLVFRSNKLSSLTDADLAKLTTANVTLDVDLRNMSERKDDPDRIPEGVRYQVADVVSLEHGIAFHEFVPITLGRALIDAAVNGSSDIGQSIGYPFMVTYRGSDVAFRDLLTAIAGNTAGATVYHCSAGKDRTGWSTAILLTLLGVPKETVYQDFLASNTYLGRDKAVERSWLDAAFAQVDRLYGGVDNYVRKGLGVDQQTIDTLRARLLV</sequence>
<comment type="similarity">
    <text evidence="1">Belongs to the protein-tyrosine phosphatase family.</text>
</comment>
<name>A0ABW9FN05_9NOCA</name>
<dbReference type="InterPro" id="IPR029021">
    <property type="entry name" value="Prot-tyrosine_phosphatase-like"/>
</dbReference>
<reference evidence="3 4" key="1">
    <citation type="submission" date="2023-11" db="EMBL/GenBank/DDBJ databases">
        <authorList>
            <person name="Val-Calvo J."/>
            <person name="Scortti M."/>
            <person name="Vazquez-Boland J."/>
        </authorList>
    </citation>
    <scope>NUCLEOTIDE SEQUENCE [LARGE SCALE GENOMIC DNA]</scope>
    <source>
        <strain evidence="3 4">DSM 46662</strain>
    </source>
</reference>
<organism evidence="3 4">
    <name type="scientific">Prescottella soli</name>
    <dbReference type="NCBI Taxonomy" id="1543852"/>
    <lineage>
        <taxon>Bacteria</taxon>
        <taxon>Bacillati</taxon>
        <taxon>Actinomycetota</taxon>
        <taxon>Actinomycetes</taxon>
        <taxon>Mycobacteriales</taxon>
        <taxon>Nocardiaceae</taxon>
        <taxon>Prescottella</taxon>
    </lineage>
</organism>
<feature type="signal peptide" evidence="2">
    <location>
        <begin position="1"/>
        <end position="27"/>
    </location>
</feature>